<accession>A0A2S1LWV8</accession>
<evidence type="ECO:0000313" key="1">
    <source>
        <dbReference type="EMBL" id="AWG42760.1"/>
    </source>
</evidence>
<evidence type="ECO:0000313" key="2">
    <source>
        <dbReference type="Proteomes" id="UP000244655"/>
    </source>
</evidence>
<gene>
    <name evidence="1" type="ORF">CR532_01925</name>
</gene>
<sequence length="219" mass="25282">MNKFFCGLVIFIFSAFKVYSFFPRDTNFYGGIGIGADNFSRDLYFYERLKYQVFSGSGVVVLDHLALGGEVSLDARFLSGYTSYSRNFVSMLARGHAIGDLVGYSDSFELRDMSVSFRVYFNCFFMPDIALFSWIVFSGIKFGYMGFVSYPNDYLDSIVRKNSFNLGFDVGTRINLGFVFLEYVISPLFYNKSLLFNQMHKVSIGFIYQYNINSMYPYY</sequence>
<name>A0A2S1LWV8_9SPIR</name>
<dbReference type="OrthoDB" id="351986at2"/>
<organism evidence="1 2">
    <name type="scientific">Candidatus Borreliella tachyglossi</name>
    <dbReference type="NCBI Taxonomy" id="1964448"/>
    <lineage>
        <taxon>Bacteria</taxon>
        <taxon>Pseudomonadati</taxon>
        <taxon>Spirochaetota</taxon>
        <taxon>Spirochaetia</taxon>
        <taxon>Spirochaetales</taxon>
        <taxon>Borreliaceae</taxon>
        <taxon>Borreliella</taxon>
    </lineage>
</organism>
<dbReference type="AlphaFoldDB" id="A0A2S1LWV8"/>
<keyword evidence="2" id="KW-1185">Reference proteome</keyword>
<evidence type="ECO:0008006" key="3">
    <source>
        <dbReference type="Google" id="ProtNLM"/>
    </source>
</evidence>
<dbReference type="EMBL" id="CP025785">
    <property type="protein sequence ID" value="AWG42760.1"/>
    <property type="molecule type" value="Genomic_DNA"/>
</dbReference>
<protein>
    <recommendedName>
        <fullName evidence="3">Outer membrane protein</fullName>
    </recommendedName>
</protein>
<dbReference type="RefSeq" id="WP_108729160.1">
    <property type="nucleotide sequence ID" value="NZ_CP025785.1"/>
</dbReference>
<reference evidence="1 2" key="1">
    <citation type="submission" date="2018-01" db="EMBL/GenBank/DDBJ databases">
        <title>Genome sequence of Borrelia tachyglossi.</title>
        <authorList>
            <person name="Gofton A.W."/>
        </authorList>
    </citation>
    <scope>NUCLEOTIDE SEQUENCE [LARGE SCALE GENOMIC DNA]</scope>
    <source>
        <strain evidence="1 2">Bc-F10-1268</strain>
    </source>
</reference>
<dbReference type="Proteomes" id="UP000244655">
    <property type="component" value="Chromosome"/>
</dbReference>
<proteinExistence type="predicted"/>